<evidence type="ECO:0000259" key="1">
    <source>
        <dbReference type="Pfam" id="PF07238"/>
    </source>
</evidence>
<evidence type="ECO:0000313" key="2">
    <source>
        <dbReference type="EMBL" id="MBI3129163.1"/>
    </source>
</evidence>
<feature type="domain" description="PilZ" evidence="1">
    <location>
        <begin position="90"/>
        <end position="187"/>
    </location>
</feature>
<accession>A0A932MPS6</accession>
<dbReference type="AlphaFoldDB" id="A0A932MPS6"/>
<dbReference type="GO" id="GO:0035438">
    <property type="term" value="F:cyclic-di-GMP binding"/>
    <property type="evidence" value="ECO:0007669"/>
    <property type="project" value="InterPro"/>
</dbReference>
<gene>
    <name evidence="2" type="ORF">HYZ11_16270</name>
</gene>
<dbReference type="InterPro" id="IPR009875">
    <property type="entry name" value="PilZ_domain"/>
</dbReference>
<comment type="caution">
    <text evidence="2">The sequence shown here is derived from an EMBL/GenBank/DDBJ whole genome shotgun (WGS) entry which is preliminary data.</text>
</comment>
<name>A0A932MPS6_UNCTE</name>
<dbReference type="Pfam" id="PF07238">
    <property type="entry name" value="PilZ"/>
    <property type="match status" value="1"/>
</dbReference>
<reference evidence="2" key="1">
    <citation type="submission" date="2020-07" db="EMBL/GenBank/DDBJ databases">
        <title>Huge and variable diversity of episymbiotic CPR bacteria and DPANN archaea in groundwater ecosystems.</title>
        <authorList>
            <person name="He C.Y."/>
            <person name="Keren R."/>
            <person name="Whittaker M."/>
            <person name="Farag I.F."/>
            <person name="Doudna J."/>
            <person name="Cate J.H.D."/>
            <person name="Banfield J.F."/>
        </authorList>
    </citation>
    <scope>NUCLEOTIDE SEQUENCE</scope>
    <source>
        <strain evidence="2">NC_groundwater_763_Ag_S-0.2um_68_21</strain>
    </source>
</reference>
<proteinExistence type="predicted"/>
<sequence length="200" mass="22026">MAKEDAAQRRSMVRMDDQLEISHRPVPDYELESLSTQIITRGGGGGAMGSVNSIVQAAGRSIDPNAPTWKAIALLDQKLDHLISMLQSQMRARVEATDFHKAQVNISGSGIRFPSQQLYSKGSHLWIGMVFVGAAPSFRVDAVARVERLSSSVKRGAGDKAPSVEVGARFTAINEQDSEQILRYVFQKQREMLRARSRDA</sequence>
<dbReference type="Proteomes" id="UP000782312">
    <property type="component" value="Unassembled WGS sequence"/>
</dbReference>
<dbReference type="EMBL" id="JACPUR010000038">
    <property type="protein sequence ID" value="MBI3129163.1"/>
    <property type="molecule type" value="Genomic_DNA"/>
</dbReference>
<evidence type="ECO:0000313" key="3">
    <source>
        <dbReference type="Proteomes" id="UP000782312"/>
    </source>
</evidence>
<organism evidence="2 3">
    <name type="scientific">Tectimicrobiota bacterium</name>
    <dbReference type="NCBI Taxonomy" id="2528274"/>
    <lineage>
        <taxon>Bacteria</taxon>
        <taxon>Pseudomonadati</taxon>
        <taxon>Nitrospinota/Tectimicrobiota group</taxon>
        <taxon>Candidatus Tectimicrobiota</taxon>
    </lineage>
</organism>
<protein>
    <submittedName>
        <fullName evidence="2">PilZ domain-containing protein</fullName>
    </submittedName>
</protein>